<sequence length="244" mass="27141">MKNLYDDSKFFAAYAQMPRSRQGLKAAGEWLDFKRLLPDVAGRRVLDLGCGYGWQCREIAAHGAAHVLGVDSSKRMLAAARARTDEPTITYELGDLATFERPAGSFDLVISSLAFHYVADLPGLMARIAGMLTPRGTLLFTIEHPLYTAEGHEQWVTTDDGRTVWPVDHYFDEGLRETTFLGQKVPKYHHTLATIVNSLLNNGFTITGLEEPRGSAEDIATNQSWTRAPMMLIVRGEKVPQSNQ</sequence>
<dbReference type="Proteomes" id="UP001597212">
    <property type="component" value="Unassembled WGS sequence"/>
</dbReference>
<proteinExistence type="predicted"/>
<reference evidence="5" key="1">
    <citation type="journal article" date="2019" name="Int. J. Syst. Evol. Microbiol.">
        <title>The Global Catalogue of Microorganisms (GCM) 10K type strain sequencing project: providing services to taxonomists for standard genome sequencing and annotation.</title>
        <authorList>
            <consortium name="The Broad Institute Genomics Platform"/>
            <consortium name="The Broad Institute Genome Sequencing Center for Infectious Disease"/>
            <person name="Wu L."/>
            <person name="Ma J."/>
        </authorList>
    </citation>
    <scope>NUCLEOTIDE SEQUENCE [LARGE SCALE GENOMIC DNA]</scope>
    <source>
        <strain evidence="5">CCM 8912</strain>
    </source>
</reference>
<evidence type="ECO:0000313" key="4">
    <source>
        <dbReference type="EMBL" id="MFD1442183.1"/>
    </source>
</evidence>
<dbReference type="InterPro" id="IPR041698">
    <property type="entry name" value="Methyltransf_25"/>
</dbReference>
<dbReference type="GO" id="GO:0008168">
    <property type="term" value="F:methyltransferase activity"/>
    <property type="evidence" value="ECO:0007669"/>
    <property type="project" value="UniProtKB-KW"/>
</dbReference>
<protein>
    <submittedName>
        <fullName evidence="4">Class I SAM-dependent methyltransferase</fullName>
    </submittedName>
</protein>
<dbReference type="GO" id="GO:0032259">
    <property type="term" value="P:methylation"/>
    <property type="evidence" value="ECO:0007669"/>
    <property type="project" value="UniProtKB-KW"/>
</dbReference>
<evidence type="ECO:0000313" key="5">
    <source>
        <dbReference type="Proteomes" id="UP001597212"/>
    </source>
</evidence>
<evidence type="ECO:0000256" key="2">
    <source>
        <dbReference type="ARBA" id="ARBA00022679"/>
    </source>
</evidence>
<keyword evidence="2" id="KW-0808">Transferase</keyword>
<dbReference type="EMBL" id="JBHTOK010000079">
    <property type="protein sequence ID" value="MFD1442183.1"/>
    <property type="molecule type" value="Genomic_DNA"/>
</dbReference>
<dbReference type="Gene3D" id="3.40.50.150">
    <property type="entry name" value="Vaccinia Virus protein VP39"/>
    <property type="match status" value="1"/>
</dbReference>
<dbReference type="CDD" id="cd02440">
    <property type="entry name" value="AdoMet_MTases"/>
    <property type="match status" value="1"/>
</dbReference>
<dbReference type="Pfam" id="PF13649">
    <property type="entry name" value="Methyltransf_25"/>
    <property type="match status" value="1"/>
</dbReference>
<keyword evidence="1 4" id="KW-0489">Methyltransferase</keyword>
<feature type="domain" description="Methyltransferase" evidence="3">
    <location>
        <begin position="45"/>
        <end position="136"/>
    </location>
</feature>
<dbReference type="PANTHER" id="PTHR43861:SF1">
    <property type="entry name" value="TRANS-ACONITATE 2-METHYLTRANSFERASE"/>
    <property type="match status" value="1"/>
</dbReference>
<comment type="caution">
    <text evidence="4">The sequence shown here is derived from an EMBL/GenBank/DDBJ whole genome shotgun (WGS) entry which is preliminary data.</text>
</comment>
<name>A0ABW4D244_9LACO</name>
<keyword evidence="5" id="KW-1185">Reference proteome</keyword>
<accession>A0ABW4D244</accession>
<evidence type="ECO:0000256" key="1">
    <source>
        <dbReference type="ARBA" id="ARBA00022603"/>
    </source>
</evidence>
<dbReference type="SUPFAM" id="SSF53335">
    <property type="entry name" value="S-adenosyl-L-methionine-dependent methyltransferases"/>
    <property type="match status" value="1"/>
</dbReference>
<organism evidence="4 5">
    <name type="scientific">Lacticaseibacillus hegangensis</name>
    <dbReference type="NCBI Taxonomy" id="2486010"/>
    <lineage>
        <taxon>Bacteria</taxon>
        <taxon>Bacillati</taxon>
        <taxon>Bacillota</taxon>
        <taxon>Bacilli</taxon>
        <taxon>Lactobacillales</taxon>
        <taxon>Lactobacillaceae</taxon>
        <taxon>Lacticaseibacillus</taxon>
    </lineage>
</organism>
<evidence type="ECO:0000259" key="3">
    <source>
        <dbReference type="Pfam" id="PF13649"/>
    </source>
</evidence>
<dbReference type="RefSeq" id="WP_125754818.1">
    <property type="nucleotide sequence ID" value="NZ_JBHTOK010000079.1"/>
</dbReference>
<dbReference type="PANTHER" id="PTHR43861">
    <property type="entry name" value="TRANS-ACONITATE 2-METHYLTRANSFERASE-RELATED"/>
    <property type="match status" value="1"/>
</dbReference>
<dbReference type="InterPro" id="IPR029063">
    <property type="entry name" value="SAM-dependent_MTases_sf"/>
</dbReference>
<gene>
    <name evidence="4" type="ORF">ACFQ5K_12415</name>
</gene>